<protein>
    <submittedName>
        <fullName evidence="2">Uncharacterized protein</fullName>
    </submittedName>
</protein>
<evidence type="ECO:0000313" key="2">
    <source>
        <dbReference type="EMBL" id="MPN05326.1"/>
    </source>
</evidence>
<feature type="compositionally biased region" description="Basic and acidic residues" evidence="1">
    <location>
        <begin position="96"/>
        <end position="110"/>
    </location>
</feature>
<dbReference type="EMBL" id="VSSQ01051238">
    <property type="protein sequence ID" value="MPN05326.1"/>
    <property type="molecule type" value="Genomic_DNA"/>
</dbReference>
<proteinExistence type="predicted"/>
<reference evidence="2" key="1">
    <citation type="submission" date="2019-08" db="EMBL/GenBank/DDBJ databases">
        <authorList>
            <person name="Kucharzyk K."/>
            <person name="Murdoch R.W."/>
            <person name="Higgins S."/>
            <person name="Loffler F."/>
        </authorList>
    </citation>
    <scope>NUCLEOTIDE SEQUENCE</scope>
</reference>
<gene>
    <name evidence="2" type="ORF">SDC9_152576</name>
</gene>
<accession>A0A645EV70</accession>
<evidence type="ECO:0000256" key="1">
    <source>
        <dbReference type="SAM" id="MobiDB-lite"/>
    </source>
</evidence>
<sequence>MRGGGAGQRPGRRHGLDARQGVGVPGGGVSDGDRRGAGRLLGPAGPIRGACTGGAGTKNRPASEKADEAAQTGPSSSPQAGKPDGPGGGVSQPSREAQRDVLPEPPDTGHRPRHYFGCSGDFRRWQRRGAISRPA</sequence>
<organism evidence="2">
    <name type="scientific">bioreactor metagenome</name>
    <dbReference type="NCBI Taxonomy" id="1076179"/>
    <lineage>
        <taxon>unclassified sequences</taxon>
        <taxon>metagenomes</taxon>
        <taxon>ecological metagenomes</taxon>
    </lineage>
</organism>
<dbReference type="AlphaFoldDB" id="A0A645EV70"/>
<feature type="region of interest" description="Disordered" evidence="1">
    <location>
        <begin position="1"/>
        <end position="135"/>
    </location>
</feature>
<comment type="caution">
    <text evidence="2">The sequence shown here is derived from an EMBL/GenBank/DDBJ whole genome shotgun (WGS) entry which is preliminary data.</text>
</comment>
<name>A0A645EV70_9ZZZZ</name>